<dbReference type="InterPro" id="IPR027417">
    <property type="entry name" value="P-loop_NTPase"/>
</dbReference>
<dbReference type="CDD" id="cd00060">
    <property type="entry name" value="FHA"/>
    <property type="match status" value="1"/>
</dbReference>
<feature type="compositionally biased region" description="Acidic residues" evidence="1">
    <location>
        <begin position="410"/>
        <end position="424"/>
    </location>
</feature>
<dbReference type="SUPFAM" id="SSF52540">
    <property type="entry name" value="P-loop containing nucleoside triphosphate hydrolases"/>
    <property type="match status" value="1"/>
</dbReference>
<dbReference type="InterPro" id="IPR049945">
    <property type="entry name" value="AAA_22"/>
</dbReference>
<dbReference type="Pfam" id="PF13401">
    <property type="entry name" value="AAA_22"/>
    <property type="match status" value="1"/>
</dbReference>
<dbReference type="AlphaFoldDB" id="A0A193LHM6"/>
<dbReference type="STRING" id="1548547.BA177_12925"/>
<dbReference type="SMART" id="SM00240">
    <property type="entry name" value="FHA"/>
    <property type="match status" value="1"/>
</dbReference>
<dbReference type="CDD" id="cd00009">
    <property type="entry name" value="AAA"/>
    <property type="match status" value="1"/>
</dbReference>
<dbReference type="SMART" id="SM00382">
    <property type="entry name" value="AAA"/>
    <property type="match status" value="1"/>
</dbReference>
<gene>
    <name evidence="3" type="ORF">BA177_12925</name>
</gene>
<dbReference type="OrthoDB" id="9780149at2"/>
<dbReference type="InterPro" id="IPR000253">
    <property type="entry name" value="FHA_dom"/>
</dbReference>
<sequence>MSYLEHFKLNEQPFRLTPDPEFVYWSKQHARAKAYMESTIWLADGFVVITGEIGSGKTTLLQAFLAELADDIVYAVVSQTQLTPTQFLQAVLAEFGFEPFNKRKVELLDMLNMFLIEQYSNGKKVVLIVDEAQNLSKKVLEEIRMLSGIETHKEKVLRIILAGQPELREKLESPRLKQLIQRVRLRFHIGPLDLREMHEYIEHRLEVAGHGKHDLFSEDCYDCIHRYTGGVPRLINTLCDTALLCAYAEQKTSLTQADIIAAAEELGWKEVSDDHDRSANLPQLTTRHSAPLCSVQIRTDGHLVSEYNLKSGRVVIGRAPDNEIYIKSKFVSRHHAQIVCNEDGCIVEDLNSTNGIFIGNRRVKKHYLQDGDVVSLGIHDLVFRDLQDDQDEELDDIVDEEFDDEIIDELEDEELDDDSMDDEERAANDSTA</sequence>
<feature type="domain" description="FHA" evidence="2">
    <location>
        <begin position="314"/>
        <end position="363"/>
    </location>
</feature>
<evidence type="ECO:0000259" key="2">
    <source>
        <dbReference type="PROSITE" id="PS50006"/>
    </source>
</evidence>
<dbReference type="Gene3D" id="3.40.50.300">
    <property type="entry name" value="P-loop containing nucleotide triphosphate hydrolases"/>
    <property type="match status" value="1"/>
</dbReference>
<dbReference type="Gene3D" id="2.60.200.20">
    <property type="match status" value="1"/>
</dbReference>
<dbReference type="SUPFAM" id="SSF49879">
    <property type="entry name" value="SMAD/FHA domain"/>
    <property type="match status" value="1"/>
</dbReference>
<dbReference type="PANTHER" id="PTHR35894">
    <property type="entry name" value="GENERAL SECRETION PATHWAY PROTEIN A-RELATED"/>
    <property type="match status" value="1"/>
</dbReference>
<accession>A0A193LHM6</accession>
<organism evidence="3 4">
    <name type="scientific">Woeseia oceani</name>
    <dbReference type="NCBI Taxonomy" id="1548547"/>
    <lineage>
        <taxon>Bacteria</taxon>
        <taxon>Pseudomonadati</taxon>
        <taxon>Pseudomonadota</taxon>
        <taxon>Gammaproteobacteria</taxon>
        <taxon>Woeseiales</taxon>
        <taxon>Woeseiaceae</taxon>
        <taxon>Woeseia</taxon>
    </lineage>
</organism>
<feature type="region of interest" description="Disordered" evidence="1">
    <location>
        <begin position="410"/>
        <end position="432"/>
    </location>
</feature>
<dbReference type="InterPro" id="IPR003593">
    <property type="entry name" value="AAA+_ATPase"/>
</dbReference>
<reference evidence="3 4" key="1">
    <citation type="submission" date="2016-06" db="EMBL/GenBank/DDBJ databases">
        <title>Complete genome sequence of a deep-branching marine Gamma Proteobacterium Woeseia oceani type strain XK5.</title>
        <authorList>
            <person name="Mu D."/>
            <person name="Du Z."/>
        </authorList>
    </citation>
    <scope>NUCLEOTIDE SEQUENCE [LARGE SCALE GENOMIC DNA]</scope>
    <source>
        <strain evidence="3 4">XK5</strain>
    </source>
</reference>
<evidence type="ECO:0000313" key="4">
    <source>
        <dbReference type="Proteomes" id="UP000092695"/>
    </source>
</evidence>
<evidence type="ECO:0000313" key="3">
    <source>
        <dbReference type="EMBL" id="ANO51981.1"/>
    </source>
</evidence>
<protein>
    <recommendedName>
        <fullName evidence="2">FHA domain-containing protein</fullName>
    </recommendedName>
</protein>
<dbReference type="InterPro" id="IPR008984">
    <property type="entry name" value="SMAD_FHA_dom_sf"/>
</dbReference>
<dbReference type="PANTHER" id="PTHR35894:SF1">
    <property type="entry name" value="PHOSPHORIBULOKINASE _ URIDINE KINASE FAMILY"/>
    <property type="match status" value="1"/>
</dbReference>
<dbReference type="GO" id="GO:0016887">
    <property type="term" value="F:ATP hydrolysis activity"/>
    <property type="evidence" value="ECO:0007669"/>
    <property type="project" value="InterPro"/>
</dbReference>
<evidence type="ECO:0000256" key="1">
    <source>
        <dbReference type="SAM" id="MobiDB-lite"/>
    </source>
</evidence>
<dbReference type="RefSeq" id="WP_068616838.1">
    <property type="nucleotide sequence ID" value="NZ_CP016268.1"/>
</dbReference>
<dbReference type="Proteomes" id="UP000092695">
    <property type="component" value="Chromosome"/>
</dbReference>
<dbReference type="EMBL" id="CP016268">
    <property type="protein sequence ID" value="ANO51981.1"/>
    <property type="molecule type" value="Genomic_DNA"/>
</dbReference>
<dbReference type="KEGG" id="woc:BA177_12925"/>
<dbReference type="PROSITE" id="PS50006">
    <property type="entry name" value="FHA_DOMAIN"/>
    <property type="match status" value="1"/>
</dbReference>
<dbReference type="InterPro" id="IPR052026">
    <property type="entry name" value="ExeA_AAA_ATPase_DNA-bind"/>
</dbReference>
<proteinExistence type="predicted"/>
<dbReference type="Pfam" id="PF00498">
    <property type="entry name" value="FHA"/>
    <property type="match status" value="1"/>
</dbReference>
<keyword evidence="4" id="KW-1185">Reference proteome</keyword>
<name>A0A193LHM6_9GAMM</name>